<proteinExistence type="predicted"/>
<evidence type="ECO:0000313" key="3">
    <source>
        <dbReference type="Proteomes" id="UP001595526"/>
    </source>
</evidence>
<protein>
    <recommendedName>
        <fullName evidence="4">LPXTG cell wall anchor domain-containing protein</fullName>
    </recommendedName>
</protein>
<reference evidence="3" key="1">
    <citation type="journal article" date="2019" name="Int. J. Syst. Evol. Microbiol.">
        <title>The Global Catalogue of Microorganisms (GCM) 10K type strain sequencing project: providing services to taxonomists for standard genome sequencing and annotation.</title>
        <authorList>
            <consortium name="The Broad Institute Genomics Platform"/>
            <consortium name="The Broad Institute Genome Sequencing Center for Infectious Disease"/>
            <person name="Wu L."/>
            <person name="Ma J."/>
        </authorList>
    </citation>
    <scope>NUCLEOTIDE SEQUENCE [LARGE SCALE GENOMIC DNA]</scope>
    <source>
        <strain evidence="3">KCTC 52416</strain>
    </source>
</reference>
<keyword evidence="1" id="KW-1133">Transmembrane helix</keyword>
<sequence length="70" mass="7606">MSKTKNGRKPVNQTLTCVPVGRPVAKGPTDPLIAQTLGIVLLLFVVGSIYQFIKQRKLNAAAKQHALPLR</sequence>
<keyword evidence="3" id="KW-1185">Reference proteome</keyword>
<keyword evidence="1" id="KW-0472">Membrane</keyword>
<evidence type="ECO:0000313" key="2">
    <source>
        <dbReference type="EMBL" id="MFC3197544.1"/>
    </source>
</evidence>
<evidence type="ECO:0008006" key="4">
    <source>
        <dbReference type="Google" id="ProtNLM"/>
    </source>
</evidence>
<dbReference type="EMBL" id="JBHRTA010000022">
    <property type="protein sequence ID" value="MFC3197544.1"/>
    <property type="molecule type" value="Genomic_DNA"/>
</dbReference>
<keyword evidence="1" id="KW-0812">Transmembrane</keyword>
<name>A0ABV7JHT5_9SPHI</name>
<organism evidence="2 3">
    <name type="scientific">Parapedobacter deserti</name>
    <dbReference type="NCBI Taxonomy" id="1912957"/>
    <lineage>
        <taxon>Bacteria</taxon>
        <taxon>Pseudomonadati</taxon>
        <taxon>Bacteroidota</taxon>
        <taxon>Sphingobacteriia</taxon>
        <taxon>Sphingobacteriales</taxon>
        <taxon>Sphingobacteriaceae</taxon>
        <taxon>Parapedobacter</taxon>
    </lineage>
</organism>
<gene>
    <name evidence="2" type="ORF">ACFOET_07955</name>
</gene>
<comment type="caution">
    <text evidence="2">The sequence shown here is derived from an EMBL/GenBank/DDBJ whole genome shotgun (WGS) entry which is preliminary data.</text>
</comment>
<dbReference type="Proteomes" id="UP001595526">
    <property type="component" value="Unassembled WGS sequence"/>
</dbReference>
<feature type="transmembrane region" description="Helical" evidence="1">
    <location>
        <begin position="32"/>
        <end position="53"/>
    </location>
</feature>
<evidence type="ECO:0000256" key="1">
    <source>
        <dbReference type="SAM" id="Phobius"/>
    </source>
</evidence>
<accession>A0ABV7JHT5</accession>